<gene>
    <name evidence="2" type="ORF">KI387_013274</name>
</gene>
<dbReference type="InterPro" id="IPR038824">
    <property type="entry name" value="SHOC1-like"/>
</dbReference>
<proteinExistence type="predicted"/>
<dbReference type="PANTHER" id="PTHR35764:SF1">
    <property type="entry name" value="PROTEIN SHORTAGE IN CHIASMATA 1"/>
    <property type="match status" value="1"/>
</dbReference>
<reference evidence="2 3" key="1">
    <citation type="journal article" date="2021" name="Nat. Plants">
        <title>The Taxus genome provides insights into paclitaxel biosynthesis.</title>
        <authorList>
            <person name="Xiong X."/>
            <person name="Gou J."/>
            <person name="Liao Q."/>
            <person name="Li Y."/>
            <person name="Zhou Q."/>
            <person name="Bi G."/>
            <person name="Li C."/>
            <person name="Du R."/>
            <person name="Wang X."/>
            <person name="Sun T."/>
            <person name="Guo L."/>
            <person name="Liang H."/>
            <person name="Lu P."/>
            <person name="Wu Y."/>
            <person name="Zhang Z."/>
            <person name="Ro D.K."/>
            <person name="Shang Y."/>
            <person name="Huang S."/>
            <person name="Yan J."/>
        </authorList>
    </citation>
    <scope>NUCLEOTIDE SEQUENCE [LARGE SCALE GENOMIC DNA]</scope>
    <source>
        <strain evidence="2">Ta-2019</strain>
    </source>
</reference>
<feature type="non-terminal residue" evidence="2">
    <location>
        <position position="1450"/>
    </location>
</feature>
<dbReference type="OMA" id="ICLTHER"/>
<feature type="compositionally biased region" description="Polar residues" evidence="1">
    <location>
        <begin position="1432"/>
        <end position="1442"/>
    </location>
</feature>
<sequence>MRLRFRKFDYFKEACDAASAPLFFSCHEEEIMQEESSKSKYSWLRDDLEASSVNVSGLSCTEKLSFARAHTQFLSSIFPQNYEESRAKRGPQQKGIFISDGKKSAIFAKCFELEPPEVDLSQEEPILPCQIMLELGCMPLILIEADLTSCSQQVIFEMKIDNAISLDVCSFLLSSDKVLEDISNYKDSICIEKERDDMNNLMLERCSPGEGKSSKFFKCVGPLFQFEVYEVCLDNYDLQAVREALFLLYPEDKLNRVEQQSTILMDTPELPCSMHFDLFDYFNIEHSLSHISEEHLKFSSTYKGTVHETEISVIHPINSGDNSGTTKGELVTAAQIQIFEVLDLLDGNYMQTFETFTDLMEATWVTFEETTMSNIKSQFYFDELVVIPELILTDSTFKSLPIPVFCEDKEDLSFSVIKILLNQYKQHSTSASDWLYLDWHQSKGGACNNCNCSSIQEKLEDEENCGLIKAIVISIKMTTDVLSAIEYFEQCQDNSPSNSVTEIPESVSISDISGVKDKTVKNIEKEICDLYIETSQKNTLKSSSNVSSLFNSTSVSSDLSFFLNARRGSTRGRDTPAKEISDRENSLCHHLYKPSNLNVLSNGNSQKTRVQLHHVAISTSVLEILDSLQAKFDMVIALDHDLKRVVDIFPNLNKLCFLNSSQVHLMSLIKDRASNKKNSDFDCVLKGLVTMHVLQKTAFHVCFYGVRVAHFYTKKLVQSIDFLEDSIQPPYSLLKDVYHKSEKGLIEENPMMSSLERILKSDFSPQCGQKILLVAERKLFLTLHKKMTAMNLKLHEFLWTDKLRYQLPDCREKSQFKQAVLDALAHCDCLLASHKNVNGSFPFEQFNIIVEYDDSHLSSHVSYTIGRIAHACNIHLMRVEVKGKIIVPLFTEALTNHANSITEDIFEGEDSFLTEVIEVSDDLYASAVGLGIHLQCFLSGSSETTDHIVLNCIRTSSTSREVSYPAMMESETLGECFLLKFPSMNPLTAHVVLSCADTLSEFICLTHERQMHSMRKFDTPEKSVILFISHCKHGELGETKSCTTDCSSTLTSPFDEDSNFSRTEINSDKPHTAVNIHSEDIPGNDCLGTDMSALSFHKDNEISMESFKLKPSQISQRTDKQPSMSFEWVDNHNHPTNNQHLTGLNWGCTLDHDTGYSNSDLIDQLNPPPVMKNSCGDAYGESVSIYKDLQKETFGKPQCNFSSGFFNSKFNTEYPLSVSLGMRNAGKTANSDVHQMKQIQSNLQQFSSSTNVNCQLDPWHSSNEALLGNFDAGETRKQPQMKNTIANISSSLERDCWHDETSNWKQKSIRNAFERSQLTKHEKNYSNSTNAFIGKGSGSSYVQQKLRGSKKILHAVPNDYSSAGDKKSVLEYPSCVSSFCPGSSPGHKSRSPSILDNYQYQSGVESRIACKRKWQNLLMYPKKSPGMKRQKNSASSSLQSWTPVEKRAKL</sequence>
<dbReference type="EMBL" id="JAHRHJ020000009">
    <property type="protein sequence ID" value="KAH9301691.1"/>
    <property type="molecule type" value="Genomic_DNA"/>
</dbReference>
<evidence type="ECO:0000313" key="2">
    <source>
        <dbReference type="EMBL" id="KAH9301691.1"/>
    </source>
</evidence>
<dbReference type="Proteomes" id="UP000824469">
    <property type="component" value="Unassembled WGS sequence"/>
</dbReference>
<accession>A0AA38FHD4</accession>
<feature type="region of interest" description="Disordered" evidence="1">
    <location>
        <begin position="1421"/>
        <end position="1450"/>
    </location>
</feature>
<dbReference type="GO" id="GO:0000712">
    <property type="term" value="P:resolution of meiotic recombination intermediates"/>
    <property type="evidence" value="ECO:0007669"/>
    <property type="project" value="TreeGrafter"/>
</dbReference>
<evidence type="ECO:0008006" key="4">
    <source>
        <dbReference type="Google" id="ProtNLM"/>
    </source>
</evidence>
<name>A0AA38FHD4_TAXCH</name>
<organism evidence="2 3">
    <name type="scientific">Taxus chinensis</name>
    <name type="common">Chinese yew</name>
    <name type="synonym">Taxus wallichiana var. chinensis</name>
    <dbReference type="NCBI Taxonomy" id="29808"/>
    <lineage>
        <taxon>Eukaryota</taxon>
        <taxon>Viridiplantae</taxon>
        <taxon>Streptophyta</taxon>
        <taxon>Embryophyta</taxon>
        <taxon>Tracheophyta</taxon>
        <taxon>Spermatophyta</taxon>
        <taxon>Pinopsida</taxon>
        <taxon>Pinidae</taxon>
        <taxon>Conifers II</taxon>
        <taxon>Cupressales</taxon>
        <taxon>Taxaceae</taxon>
        <taxon>Taxus</taxon>
    </lineage>
</organism>
<keyword evidence="3" id="KW-1185">Reference proteome</keyword>
<dbReference type="PANTHER" id="PTHR35764">
    <property type="entry name" value="PROTEIN SHORTAGE IN CHIASMATA 1"/>
    <property type="match status" value="1"/>
</dbReference>
<comment type="caution">
    <text evidence="2">The sequence shown here is derived from an EMBL/GenBank/DDBJ whole genome shotgun (WGS) entry which is preliminary data.</text>
</comment>
<evidence type="ECO:0000256" key="1">
    <source>
        <dbReference type="SAM" id="MobiDB-lite"/>
    </source>
</evidence>
<protein>
    <recommendedName>
        <fullName evidence="4">Protein SHORTAGE IN CHIASMATA 1</fullName>
    </recommendedName>
</protein>
<evidence type="ECO:0000313" key="3">
    <source>
        <dbReference type="Proteomes" id="UP000824469"/>
    </source>
</evidence>